<dbReference type="Gene3D" id="1.25.40.20">
    <property type="entry name" value="Ankyrin repeat-containing domain"/>
    <property type="match status" value="1"/>
</dbReference>
<evidence type="ECO:0000259" key="9">
    <source>
        <dbReference type="Pfam" id="PF01529"/>
    </source>
</evidence>
<evidence type="ECO:0000256" key="4">
    <source>
        <dbReference type="ARBA" id="ARBA00022989"/>
    </source>
</evidence>
<keyword evidence="5 7" id="KW-0040">ANK repeat</keyword>
<dbReference type="InterPro" id="IPR001594">
    <property type="entry name" value="Palmitoyltrfase_DHHC"/>
</dbReference>
<evidence type="ECO:0000256" key="5">
    <source>
        <dbReference type="ARBA" id="ARBA00023043"/>
    </source>
</evidence>
<keyword evidence="3" id="KW-0677">Repeat</keyword>
<feature type="transmembrane region" description="Helical" evidence="8">
    <location>
        <begin position="386"/>
        <end position="403"/>
    </location>
</feature>
<dbReference type="Pfam" id="PF12796">
    <property type="entry name" value="Ank_2"/>
    <property type="match status" value="1"/>
</dbReference>
<comment type="similarity">
    <text evidence="8">Belongs to the DHHC palmitoyltransferase family.</text>
</comment>
<comment type="subcellular location">
    <subcellularLocation>
        <location evidence="1">Membrane</location>
        <topology evidence="1">Multi-pass membrane protein</topology>
    </subcellularLocation>
</comment>
<keyword evidence="6 8" id="KW-0472">Membrane</keyword>
<evidence type="ECO:0000313" key="10">
    <source>
        <dbReference type="EMBL" id="OMJ88553.1"/>
    </source>
</evidence>
<feature type="transmembrane region" description="Helical" evidence="8">
    <location>
        <begin position="231"/>
        <end position="250"/>
    </location>
</feature>
<reference evidence="10 11" key="1">
    <citation type="submission" date="2016-11" db="EMBL/GenBank/DDBJ databases">
        <title>The macronuclear genome of Stentor coeruleus: a giant cell with tiny introns.</title>
        <authorList>
            <person name="Slabodnick M."/>
            <person name="Ruby J.G."/>
            <person name="Reiff S.B."/>
            <person name="Swart E.C."/>
            <person name="Gosai S."/>
            <person name="Prabakaran S."/>
            <person name="Witkowska E."/>
            <person name="Larue G.E."/>
            <person name="Fisher S."/>
            <person name="Freeman R.M."/>
            <person name="Gunawardena J."/>
            <person name="Chu W."/>
            <person name="Stover N.A."/>
            <person name="Gregory B.D."/>
            <person name="Nowacki M."/>
            <person name="Derisi J."/>
            <person name="Roy S.W."/>
            <person name="Marshall W.F."/>
            <person name="Sood P."/>
        </authorList>
    </citation>
    <scope>NUCLEOTIDE SEQUENCE [LARGE SCALE GENOMIC DNA]</scope>
    <source>
        <strain evidence="10">WM001</strain>
    </source>
</reference>
<dbReference type="PROSITE" id="PS50216">
    <property type="entry name" value="DHHC"/>
    <property type="match status" value="1"/>
</dbReference>
<dbReference type="InterPro" id="IPR002110">
    <property type="entry name" value="Ankyrin_rpt"/>
</dbReference>
<evidence type="ECO:0000256" key="8">
    <source>
        <dbReference type="RuleBase" id="RU079119"/>
    </source>
</evidence>
<proteinExistence type="inferred from homology"/>
<comment type="domain">
    <text evidence="8">The DHHC domain is required for palmitoyltransferase activity.</text>
</comment>
<dbReference type="SUPFAM" id="SSF48403">
    <property type="entry name" value="Ankyrin repeat"/>
    <property type="match status" value="1"/>
</dbReference>
<dbReference type="Pfam" id="PF13637">
    <property type="entry name" value="Ank_4"/>
    <property type="match status" value="1"/>
</dbReference>
<feature type="transmembrane region" description="Helical" evidence="8">
    <location>
        <begin position="362"/>
        <end position="379"/>
    </location>
</feature>
<gene>
    <name evidence="10" type="ORF">SteCoe_9507</name>
</gene>
<evidence type="ECO:0000256" key="1">
    <source>
        <dbReference type="ARBA" id="ARBA00004141"/>
    </source>
</evidence>
<dbReference type="OrthoDB" id="301925at2759"/>
<dbReference type="PANTHER" id="PTHR24161">
    <property type="entry name" value="ANK_REP_REGION DOMAIN-CONTAINING PROTEIN-RELATED"/>
    <property type="match status" value="1"/>
</dbReference>
<dbReference type="Pfam" id="PF01529">
    <property type="entry name" value="DHHC"/>
    <property type="match status" value="1"/>
</dbReference>
<protein>
    <recommendedName>
        <fullName evidence="8">Palmitoyltransferase</fullName>
        <ecNumber evidence="8">2.3.1.225</ecNumber>
    </recommendedName>
</protein>
<dbReference type="InterPro" id="IPR036770">
    <property type="entry name" value="Ankyrin_rpt-contain_sf"/>
</dbReference>
<feature type="transmembrane region" description="Helical" evidence="8">
    <location>
        <begin position="203"/>
        <end position="219"/>
    </location>
</feature>
<dbReference type="PROSITE" id="PS50297">
    <property type="entry name" value="ANK_REP_REGION"/>
    <property type="match status" value="3"/>
</dbReference>
<dbReference type="SMART" id="SM00248">
    <property type="entry name" value="ANK"/>
    <property type="match status" value="6"/>
</dbReference>
<dbReference type="GO" id="GO:0000139">
    <property type="term" value="C:Golgi membrane"/>
    <property type="evidence" value="ECO:0007669"/>
    <property type="project" value="TreeGrafter"/>
</dbReference>
<evidence type="ECO:0000256" key="2">
    <source>
        <dbReference type="ARBA" id="ARBA00022692"/>
    </source>
</evidence>
<dbReference type="EMBL" id="MPUH01000148">
    <property type="protein sequence ID" value="OMJ88553.1"/>
    <property type="molecule type" value="Genomic_DNA"/>
</dbReference>
<comment type="caution">
    <text evidence="10">The sequence shown here is derived from an EMBL/GenBank/DDBJ whole genome shotgun (WGS) entry which is preliminary data.</text>
</comment>
<name>A0A1R2CHT1_9CILI</name>
<feature type="repeat" description="ANK" evidence="7">
    <location>
        <begin position="137"/>
        <end position="169"/>
    </location>
</feature>
<keyword evidence="8" id="KW-0808">Transferase</keyword>
<evidence type="ECO:0000256" key="6">
    <source>
        <dbReference type="ARBA" id="ARBA00023136"/>
    </source>
</evidence>
<keyword evidence="8" id="KW-0012">Acyltransferase</keyword>
<sequence>MDSKGYTALHLAVWISDIPSILILLNKASCPIDIQSASGQTPLTLAVAKGFLEIMKILIDRGADIESKDSLGITPIMTAVQNARLGAFYVLLNLGANIHIKDRNGCGLVHWAAYKNQVFMLRVLKDLGLDLEDLDMTNMTPLHRAAVSNAVNAVDFLLFNGVSVDKQDLKNRSALDLANHNLAEGVIKMLTEYSVMPDYIQNYFGYWNFCYWIGVYYVYYNYILPETIPNLFASLIFNICIFWLIPLYILNKYFSAETLESSTINPFQKKTLKQFSSKNFKTSLKQDDYCTTCNIKRPPKSKHCRFTNKCIINYDHYCFFLSKPIGKGNHKIFFIGLLIYYLASSIFLYLSWCSLHYKTGPYQHISTYIISLIIEYFALNGLCKTMIFLAVLIIWYSFWYLFLEVYSISSNLTVNETLNLHRYRYLFRNYICIDGTMKVQYFNRYNKGIVKNWIEFIIN</sequence>
<dbReference type="PANTHER" id="PTHR24161:SF17">
    <property type="entry name" value="PALMITOYLTRANSFERASE"/>
    <property type="match status" value="1"/>
</dbReference>
<dbReference type="GO" id="GO:0019706">
    <property type="term" value="F:protein-cysteine S-palmitoyltransferase activity"/>
    <property type="evidence" value="ECO:0007669"/>
    <property type="project" value="UniProtKB-EC"/>
</dbReference>
<accession>A0A1R2CHT1</accession>
<feature type="transmembrane region" description="Helical" evidence="8">
    <location>
        <begin position="332"/>
        <end position="350"/>
    </location>
</feature>
<evidence type="ECO:0000313" key="11">
    <source>
        <dbReference type="Proteomes" id="UP000187209"/>
    </source>
</evidence>
<dbReference type="PROSITE" id="PS50088">
    <property type="entry name" value="ANK_REPEAT"/>
    <property type="match status" value="3"/>
</dbReference>
<feature type="repeat" description="ANK" evidence="7">
    <location>
        <begin position="71"/>
        <end position="103"/>
    </location>
</feature>
<organism evidence="10 11">
    <name type="scientific">Stentor coeruleus</name>
    <dbReference type="NCBI Taxonomy" id="5963"/>
    <lineage>
        <taxon>Eukaryota</taxon>
        <taxon>Sar</taxon>
        <taxon>Alveolata</taxon>
        <taxon>Ciliophora</taxon>
        <taxon>Postciliodesmatophora</taxon>
        <taxon>Heterotrichea</taxon>
        <taxon>Heterotrichida</taxon>
        <taxon>Stentoridae</taxon>
        <taxon>Stentor</taxon>
    </lineage>
</organism>
<evidence type="ECO:0000256" key="7">
    <source>
        <dbReference type="PROSITE-ProRule" id="PRU00023"/>
    </source>
</evidence>
<dbReference type="Proteomes" id="UP000187209">
    <property type="component" value="Unassembled WGS sequence"/>
</dbReference>
<keyword evidence="2 8" id="KW-0812">Transmembrane</keyword>
<comment type="catalytic activity">
    <reaction evidence="8">
        <text>L-cysteinyl-[protein] + hexadecanoyl-CoA = S-hexadecanoyl-L-cysteinyl-[protein] + CoA</text>
        <dbReference type="Rhea" id="RHEA:36683"/>
        <dbReference type="Rhea" id="RHEA-COMP:10131"/>
        <dbReference type="Rhea" id="RHEA-COMP:11032"/>
        <dbReference type="ChEBI" id="CHEBI:29950"/>
        <dbReference type="ChEBI" id="CHEBI:57287"/>
        <dbReference type="ChEBI" id="CHEBI:57379"/>
        <dbReference type="ChEBI" id="CHEBI:74151"/>
        <dbReference type="EC" id="2.3.1.225"/>
    </reaction>
</comment>
<evidence type="ECO:0000256" key="3">
    <source>
        <dbReference type="ARBA" id="ARBA00022737"/>
    </source>
</evidence>
<feature type="domain" description="Palmitoyltransferase DHHC" evidence="9">
    <location>
        <begin position="285"/>
        <end position="419"/>
    </location>
</feature>
<keyword evidence="11" id="KW-1185">Reference proteome</keyword>
<keyword evidence="4 8" id="KW-1133">Transmembrane helix</keyword>
<dbReference type="AlphaFoldDB" id="A0A1R2CHT1"/>
<dbReference type="EC" id="2.3.1.225" evidence="8"/>
<feature type="repeat" description="ANK" evidence="7">
    <location>
        <begin position="38"/>
        <end position="70"/>
    </location>
</feature>